<dbReference type="Gene3D" id="3.10.20.30">
    <property type="match status" value="1"/>
</dbReference>
<dbReference type="InterPro" id="IPR012676">
    <property type="entry name" value="TGS-like"/>
</dbReference>
<dbReference type="GO" id="GO:0003924">
    <property type="term" value="F:GTPase activity"/>
    <property type="evidence" value="ECO:0007669"/>
    <property type="project" value="InterPro"/>
</dbReference>
<dbReference type="InterPro" id="IPR004095">
    <property type="entry name" value="TGS"/>
</dbReference>
<dbReference type="AlphaFoldDB" id="A0A382HH24"/>
<dbReference type="PROSITE" id="PS51880">
    <property type="entry name" value="TGS"/>
    <property type="match status" value="1"/>
</dbReference>
<sequence>VADLTNNPITQTEESFSELAEWGFNLIGTNSGTIEEINPYTSKPTIIICNKADIPGALDEFGVMEDKYGSRYPVIMFSAEENVGGDELGTEIFQALNIMRVYPKSPRERLQDFRKQDPIVLSVGSTVGEAAHEVHKDLSRSLKFAILWGESGKFEGQRVGRNHELRDGDVIEIHS</sequence>
<proteinExistence type="predicted"/>
<organism evidence="2">
    <name type="scientific">marine metagenome</name>
    <dbReference type="NCBI Taxonomy" id="408172"/>
    <lineage>
        <taxon>unclassified sequences</taxon>
        <taxon>metagenomes</taxon>
        <taxon>ecological metagenomes</taxon>
    </lineage>
</organism>
<dbReference type="Pfam" id="PF02824">
    <property type="entry name" value="TGS"/>
    <property type="match status" value="1"/>
</dbReference>
<dbReference type="SUPFAM" id="SSF81271">
    <property type="entry name" value="TGS-like"/>
    <property type="match status" value="1"/>
</dbReference>
<feature type="domain" description="TGS" evidence="1">
    <location>
        <begin position="97"/>
        <end position="175"/>
    </location>
</feature>
<dbReference type="EMBL" id="UINC01061130">
    <property type="protein sequence ID" value="SVB86375.1"/>
    <property type="molecule type" value="Genomic_DNA"/>
</dbReference>
<protein>
    <recommendedName>
        <fullName evidence="1">TGS domain-containing protein</fullName>
    </recommendedName>
</protein>
<gene>
    <name evidence="2" type="ORF">METZ01_LOCUS239229</name>
</gene>
<dbReference type="InterPro" id="IPR027417">
    <property type="entry name" value="P-loop_NTPase"/>
</dbReference>
<dbReference type="InterPro" id="IPR012675">
    <property type="entry name" value="Beta-grasp_dom_sf"/>
</dbReference>
<reference evidence="2" key="1">
    <citation type="submission" date="2018-05" db="EMBL/GenBank/DDBJ databases">
        <authorList>
            <person name="Lanie J.A."/>
            <person name="Ng W.-L."/>
            <person name="Kazmierczak K.M."/>
            <person name="Andrzejewski T.M."/>
            <person name="Davidsen T.M."/>
            <person name="Wayne K.J."/>
            <person name="Tettelin H."/>
            <person name="Glass J.I."/>
            <person name="Rusch D."/>
            <person name="Podicherti R."/>
            <person name="Tsui H.-C.T."/>
            <person name="Winkler M.E."/>
        </authorList>
    </citation>
    <scope>NUCLEOTIDE SEQUENCE</scope>
</reference>
<dbReference type="Gene3D" id="3.40.50.300">
    <property type="entry name" value="P-loop containing nucleotide triphosphate hydrolases"/>
    <property type="match status" value="1"/>
</dbReference>
<feature type="non-terminal residue" evidence="2">
    <location>
        <position position="1"/>
    </location>
</feature>
<dbReference type="PANTHER" id="PTHR43127">
    <property type="entry name" value="DEVELOPMENTALLY-REGULATED GTP-BINDING PROTEIN 2"/>
    <property type="match status" value="1"/>
</dbReference>
<accession>A0A382HH24</accession>
<name>A0A382HH24_9ZZZZ</name>
<evidence type="ECO:0000259" key="1">
    <source>
        <dbReference type="PROSITE" id="PS51880"/>
    </source>
</evidence>
<dbReference type="SUPFAM" id="SSF52540">
    <property type="entry name" value="P-loop containing nucleoside triphosphate hydrolases"/>
    <property type="match status" value="1"/>
</dbReference>
<evidence type="ECO:0000313" key="2">
    <source>
        <dbReference type="EMBL" id="SVB86375.1"/>
    </source>
</evidence>
<dbReference type="InterPro" id="IPR045001">
    <property type="entry name" value="DRG"/>
</dbReference>
<dbReference type="GO" id="GO:0005525">
    <property type="term" value="F:GTP binding"/>
    <property type="evidence" value="ECO:0007669"/>
    <property type="project" value="InterPro"/>
</dbReference>